<gene>
    <name evidence="6" type="ordered locus">FraEuI1c_0841</name>
</gene>
<dbReference type="AlphaFoldDB" id="E3IW77"/>
<dbReference type="InParanoid" id="E3IW77"/>
<dbReference type="GO" id="GO:0016887">
    <property type="term" value="F:ATP hydrolysis activity"/>
    <property type="evidence" value="ECO:0007669"/>
    <property type="project" value="InterPro"/>
</dbReference>
<dbReference type="GO" id="GO:0004527">
    <property type="term" value="F:exonuclease activity"/>
    <property type="evidence" value="ECO:0007669"/>
    <property type="project" value="UniProtKB-KW"/>
</dbReference>
<comment type="subunit">
    <text evidence="2">Heterodimer of SbcC and SbcD.</text>
</comment>
<evidence type="ECO:0000259" key="5">
    <source>
        <dbReference type="Pfam" id="PF13476"/>
    </source>
</evidence>
<dbReference type="PANTHER" id="PTHR32114:SF2">
    <property type="entry name" value="ABC TRANSPORTER ABCH.3"/>
    <property type="match status" value="1"/>
</dbReference>
<dbReference type="KEGG" id="fri:FraEuI1c_0841"/>
<reference evidence="6 7" key="1">
    <citation type="submission" date="2010-10" db="EMBL/GenBank/DDBJ databases">
        <title>Complete sequence of Frankia sp. EuI1c.</title>
        <authorList>
            <consortium name="US DOE Joint Genome Institute"/>
            <person name="Lucas S."/>
            <person name="Copeland A."/>
            <person name="Lapidus A."/>
            <person name="Cheng J.-F."/>
            <person name="Bruce D."/>
            <person name="Goodwin L."/>
            <person name="Pitluck S."/>
            <person name="Chertkov O."/>
            <person name="Detter J.C."/>
            <person name="Han C."/>
            <person name="Tapia R."/>
            <person name="Land M."/>
            <person name="Hauser L."/>
            <person name="Jeffries C."/>
            <person name="Kyrpides N."/>
            <person name="Ivanova N."/>
            <person name="Mikhailova N."/>
            <person name="Beauchemin N."/>
            <person name="Sen A."/>
            <person name="Sur S.A."/>
            <person name="Gtari M."/>
            <person name="Wall L."/>
            <person name="Tisa L."/>
            <person name="Woyke T."/>
        </authorList>
    </citation>
    <scope>NUCLEOTIDE SEQUENCE [LARGE SCALE GENOMIC DNA]</scope>
    <source>
        <strain evidence="7">DSM 45817 / CECT 9037 / EuI1c</strain>
    </source>
</reference>
<accession>E3IW77</accession>
<evidence type="ECO:0000256" key="4">
    <source>
        <dbReference type="SAM" id="Coils"/>
    </source>
</evidence>
<dbReference type="PANTHER" id="PTHR32114">
    <property type="entry name" value="ABC TRANSPORTER ABCH.3"/>
    <property type="match status" value="1"/>
</dbReference>
<keyword evidence="4" id="KW-0175">Coiled coil</keyword>
<dbReference type="Proteomes" id="UP000002484">
    <property type="component" value="Chromosome"/>
</dbReference>
<dbReference type="InterPro" id="IPR027417">
    <property type="entry name" value="P-loop_NTPase"/>
</dbReference>
<organism evidence="6 7">
    <name type="scientific">Pseudofrankia inefficax (strain DSM 45817 / CECT 9037 / DDB 130130 / EuI1c)</name>
    <name type="common">Frankia inefficax</name>
    <dbReference type="NCBI Taxonomy" id="298654"/>
    <lineage>
        <taxon>Bacteria</taxon>
        <taxon>Bacillati</taxon>
        <taxon>Actinomycetota</taxon>
        <taxon>Actinomycetes</taxon>
        <taxon>Frankiales</taxon>
        <taxon>Frankiaceae</taxon>
        <taxon>Pseudofrankia</taxon>
    </lineage>
</organism>
<feature type="domain" description="Rad50/SbcC-type AAA" evidence="5">
    <location>
        <begin position="6"/>
        <end position="212"/>
    </location>
</feature>
<sequence length="1115" mass="115814">MRPVLLEMAGFGSFRDAATVDFADADYFALVGPTGSGKSTVFDAMTFALFGSVPRWNHRGLVSLALAPTVARGTVRLVFDAAGNRYVVARELRRLGNGSVTVRNARLERLADPAGLAAPGAPTEVVAADSEVSRAVETLLGLSFEHFCACVVLPQGEFAEFLHAKPADRQKILTRLLGLGVYDEIRAAANEQAKTSQHGVEALDKQLAGYEDATEEAARTAAARVETLAEVVTRVDAALGEITTKAAAAERATTELSRVQRERDLLATVRMPADVVTLTARLAATAAAAATVAAARLAAERVDSAARSALAAAPDRAPLEQARRDHAELGKLEAAQPGAQATHAAARTTLDRLTAAVTDTRAARDAGVAARDEAARAAQAVADEVARLRAERDRLAAVRTPQGVVELASRLRAAQRAAAESGALRRAAEQADIDARAALDAAPNRAALERARDGHDELARLAPARVAADTAHADARRGLDAAVAGVEAARHARDAAAAALERAQTADLAAALRPHLVAGEPCPVCEQAVATLPAAVGQPVALAAARSALDRAAKDLEARERRAADAGRAEYETRLRQRNLVDRADELHRSLAGQDAAGVAARLAELTRCEQVAARAARELAATRVDADAAGRAAAALVTAGSRARAQLVEARDPLVGLGAPGLVDGEPAEGGDGLGVDLAASWARLVGWAGELAGRRSAELGAAAARDAAARDALSAATAAHAQAASTAERAERDQVAALHDERTAANRLESLNTRVTQLRAVLTGLPSAADVTATLTELDRLAENAKAADEGLRAARAEADAADAALHAAQDALRAAQSAFASTRDTVVALGAPALGGQDLLADWTALTRWAATEATARDGRLPALGDAVTHAGQARDETAQALVELLTAHGIPTDGLVSETAARAASAALERARAQRDRVAERRAEAAGVRAELVKTREAEQVAHQLGVLLRSDRFQRWLVAAALDLLVEDASRTLLELSNGQFELTHDDGDFIVIDHADADSQRPVRTLSGGETFQASLALALALSAQLTTMAATGAARLDSIFLDEGFGTLDDATLDTVASTLENLAGGGGVGGGRMVGIVTHVQALAERVPVRFAVSRDERTSTVVRETA</sequence>
<dbReference type="InterPro" id="IPR038729">
    <property type="entry name" value="Rad50/SbcC_AAA"/>
</dbReference>
<name>E3IW77_PSEI1</name>
<evidence type="ECO:0000256" key="3">
    <source>
        <dbReference type="ARBA" id="ARBA00013368"/>
    </source>
</evidence>
<dbReference type="HOGENOM" id="CLU_004785_1_2_11"/>
<keyword evidence="6" id="KW-0269">Exonuclease</keyword>
<protein>
    <recommendedName>
        <fullName evidence="3">Nuclease SbcCD subunit C</fullName>
    </recommendedName>
</protein>
<evidence type="ECO:0000256" key="1">
    <source>
        <dbReference type="ARBA" id="ARBA00006930"/>
    </source>
</evidence>
<dbReference type="Pfam" id="PF13476">
    <property type="entry name" value="AAA_23"/>
    <property type="match status" value="1"/>
</dbReference>
<dbReference type="OrthoDB" id="9795626at2"/>
<dbReference type="EMBL" id="CP002299">
    <property type="protein sequence ID" value="ADP78919.1"/>
    <property type="molecule type" value="Genomic_DNA"/>
</dbReference>
<keyword evidence="7" id="KW-1185">Reference proteome</keyword>
<dbReference type="Pfam" id="PF13558">
    <property type="entry name" value="SbcC_Walker_B"/>
    <property type="match status" value="1"/>
</dbReference>
<evidence type="ECO:0000313" key="7">
    <source>
        <dbReference type="Proteomes" id="UP000002484"/>
    </source>
</evidence>
<comment type="similarity">
    <text evidence="1">Belongs to the SMC family. SbcC subfamily.</text>
</comment>
<evidence type="ECO:0000313" key="6">
    <source>
        <dbReference type="EMBL" id="ADP78919.1"/>
    </source>
</evidence>
<feature type="coiled-coil region" evidence="4">
    <location>
        <begin position="371"/>
        <end position="398"/>
    </location>
</feature>
<dbReference type="Gene3D" id="3.40.50.300">
    <property type="entry name" value="P-loop containing nucleotide triphosphate hydrolases"/>
    <property type="match status" value="2"/>
</dbReference>
<keyword evidence="6" id="KW-0378">Hydrolase</keyword>
<dbReference type="STRING" id="298654.FraEuI1c_0841"/>
<proteinExistence type="inferred from homology"/>
<evidence type="ECO:0000256" key="2">
    <source>
        <dbReference type="ARBA" id="ARBA00011322"/>
    </source>
</evidence>
<dbReference type="SUPFAM" id="SSF52540">
    <property type="entry name" value="P-loop containing nucleoside triphosphate hydrolases"/>
    <property type="match status" value="1"/>
</dbReference>
<dbReference type="RefSeq" id="WP_013422040.1">
    <property type="nucleotide sequence ID" value="NC_014666.1"/>
</dbReference>
<keyword evidence="6" id="KW-0540">Nuclease</keyword>
<dbReference type="eggNOG" id="COG0419">
    <property type="taxonomic scope" value="Bacteria"/>
</dbReference>
<feature type="coiled-coil region" evidence="4">
    <location>
        <begin position="780"/>
        <end position="814"/>
    </location>
</feature>
<dbReference type="GO" id="GO:0006302">
    <property type="term" value="P:double-strand break repair"/>
    <property type="evidence" value="ECO:0007669"/>
    <property type="project" value="InterPro"/>
</dbReference>